<feature type="domain" description="DNA mismatch repair proteins mutS family" evidence="4">
    <location>
        <begin position="340"/>
        <end position="509"/>
    </location>
</feature>
<evidence type="ECO:0000256" key="1">
    <source>
        <dbReference type="ARBA" id="ARBA00022741"/>
    </source>
</evidence>
<accession>A0A377MAW6</accession>
<dbReference type="InterPro" id="IPR000432">
    <property type="entry name" value="DNA_mismatch_repair_MutS_C"/>
</dbReference>
<evidence type="ECO:0000259" key="4">
    <source>
        <dbReference type="SMART" id="SM00534"/>
    </source>
</evidence>
<dbReference type="SMART" id="SM00534">
    <property type="entry name" value="MUTSac"/>
    <property type="match status" value="1"/>
</dbReference>
<dbReference type="AlphaFoldDB" id="A0A377MAW6"/>
<gene>
    <name evidence="5" type="primary">mutS_3</name>
    <name evidence="5" type="ORF">NCTC10005_07622</name>
</gene>
<dbReference type="PANTHER" id="PTHR11361">
    <property type="entry name" value="DNA MISMATCH REPAIR PROTEIN MUTS FAMILY MEMBER"/>
    <property type="match status" value="1"/>
</dbReference>
<dbReference type="GO" id="GO:0005829">
    <property type="term" value="C:cytosol"/>
    <property type="evidence" value="ECO:0007669"/>
    <property type="project" value="TreeGrafter"/>
</dbReference>
<name>A0A377MAW6_ENTCL</name>
<dbReference type="GO" id="GO:0030983">
    <property type="term" value="F:mismatched DNA binding"/>
    <property type="evidence" value="ECO:0007669"/>
    <property type="project" value="InterPro"/>
</dbReference>
<keyword evidence="3" id="KW-0238">DNA-binding</keyword>
<dbReference type="Proteomes" id="UP000255106">
    <property type="component" value="Unassembled WGS sequence"/>
</dbReference>
<dbReference type="InterPro" id="IPR045076">
    <property type="entry name" value="MutS"/>
</dbReference>
<evidence type="ECO:0000256" key="2">
    <source>
        <dbReference type="ARBA" id="ARBA00022840"/>
    </source>
</evidence>
<evidence type="ECO:0000313" key="5">
    <source>
        <dbReference type="EMBL" id="STQ14751.1"/>
    </source>
</evidence>
<dbReference type="EMBL" id="UGJB01000004">
    <property type="protein sequence ID" value="STQ14751.1"/>
    <property type="molecule type" value="Genomic_DNA"/>
</dbReference>
<sequence length="514" mass="59525">MAIKSVWRKDGIYKHIVCHTRRKPSAYTQKNEPACFADLNLDKVITSITHGREVYNIKPFFYSPLEYLDDIYYRQGIIQDVGNENLYSAIKEFSSDMQKIREISGEKEYRYYHYQQRRWELECILLYCQSVTKLREHLSSLLLGSSGMTNFRNYLSGYIDSENFKSLSAMANRIKDNLEGIRYNLRIKGDTINVEHHADEINYSDKIINVFSKFKQRDVTVKLDFKSHDTVMTNVEARILECVARLFPSVFSELDTFIETRSDYQSHTLNIFEREIQFYLASIEYFRNFQNAGLSFCIPEINVNNKNITVTNGFDLALAYSLLKKKENVVCNDFQLRECERILVVSGPNQGGKTTFARMIGQLHYLALLGLYVPAEDANLFLVDNIFTHFEKSENIHNLRGKLYDDLVRIKSILDVATSKSLIIMNEIFTSTTSHDALYLGTQIIKKIVMLDALCVCVTFIDELTRLDRAIVSMMSTVENDERASRTYRIARKPSDGVAWSATLVQKYGLTYEK</sequence>
<protein>
    <submittedName>
        <fullName evidence="5">DNA mismatch repair protein MutS domain-containing protein</fullName>
    </submittedName>
</protein>
<keyword evidence="2" id="KW-0067">ATP-binding</keyword>
<dbReference type="GO" id="GO:0140664">
    <property type="term" value="F:ATP-dependent DNA damage sensor activity"/>
    <property type="evidence" value="ECO:0007669"/>
    <property type="project" value="InterPro"/>
</dbReference>
<evidence type="ECO:0000313" key="6">
    <source>
        <dbReference type="Proteomes" id="UP000255106"/>
    </source>
</evidence>
<dbReference type="GO" id="GO:0006298">
    <property type="term" value="P:mismatch repair"/>
    <property type="evidence" value="ECO:0007669"/>
    <property type="project" value="InterPro"/>
</dbReference>
<evidence type="ECO:0000256" key="3">
    <source>
        <dbReference type="ARBA" id="ARBA00023125"/>
    </source>
</evidence>
<dbReference type="Gene3D" id="3.40.50.300">
    <property type="entry name" value="P-loop containing nucleotide triphosphate hydrolases"/>
    <property type="match status" value="1"/>
</dbReference>
<dbReference type="PANTHER" id="PTHR11361:SF34">
    <property type="entry name" value="DNA MISMATCH REPAIR PROTEIN MSH1, MITOCHONDRIAL"/>
    <property type="match status" value="1"/>
</dbReference>
<keyword evidence="1" id="KW-0547">Nucleotide-binding</keyword>
<organism evidence="5 6">
    <name type="scientific">Enterobacter cloacae</name>
    <dbReference type="NCBI Taxonomy" id="550"/>
    <lineage>
        <taxon>Bacteria</taxon>
        <taxon>Pseudomonadati</taxon>
        <taxon>Pseudomonadota</taxon>
        <taxon>Gammaproteobacteria</taxon>
        <taxon>Enterobacterales</taxon>
        <taxon>Enterobacteriaceae</taxon>
        <taxon>Enterobacter</taxon>
        <taxon>Enterobacter cloacae complex</taxon>
    </lineage>
</organism>
<dbReference type="SUPFAM" id="SSF52540">
    <property type="entry name" value="P-loop containing nucleoside triphosphate hydrolases"/>
    <property type="match status" value="1"/>
</dbReference>
<reference evidence="5 6" key="1">
    <citation type="submission" date="2018-06" db="EMBL/GenBank/DDBJ databases">
        <authorList>
            <consortium name="Pathogen Informatics"/>
            <person name="Doyle S."/>
        </authorList>
    </citation>
    <scope>NUCLEOTIDE SEQUENCE [LARGE SCALE GENOMIC DNA]</scope>
    <source>
        <strain evidence="5 6">NCTC10005</strain>
    </source>
</reference>
<dbReference type="Pfam" id="PF00488">
    <property type="entry name" value="MutS_V"/>
    <property type="match status" value="1"/>
</dbReference>
<dbReference type="InterPro" id="IPR027417">
    <property type="entry name" value="P-loop_NTPase"/>
</dbReference>
<dbReference type="GO" id="GO:0005524">
    <property type="term" value="F:ATP binding"/>
    <property type="evidence" value="ECO:0007669"/>
    <property type="project" value="UniProtKB-KW"/>
</dbReference>
<proteinExistence type="predicted"/>